<evidence type="ECO:0000256" key="7">
    <source>
        <dbReference type="SAM" id="MobiDB-lite"/>
    </source>
</evidence>
<dbReference type="GO" id="GO:0007283">
    <property type="term" value="P:spermatogenesis"/>
    <property type="evidence" value="ECO:0007669"/>
    <property type="project" value="UniProtKB-KW"/>
</dbReference>
<keyword evidence="4" id="KW-0597">Phosphoprotein</keyword>
<evidence type="ECO:0000256" key="6">
    <source>
        <dbReference type="ARBA" id="ARBA00022871"/>
    </source>
</evidence>
<keyword evidence="6" id="KW-0744">Spermatogenesis</keyword>
<dbReference type="GO" id="GO:0030154">
    <property type="term" value="P:cell differentiation"/>
    <property type="evidence" value="ECO:0007669"/>
    <property type="project" value="UniProtKB-KW"/>
</dbReference>
<evidence type="ECO:0000256" key="3">
    <source>
        <dbReference type="ARBA" id="ARBA00022473"/>
    </source>
</evidence>
<evidence type="ECO:0000256" key="2">
    <source>
        <dbReference type="ARBA" id="ARBA00022245"/>
    </source>
</evidence>
<sequence length="153" mass="17445">MGCDGPDPPEYSSHELTPPPTHQLPANGIHTDESDDETEEYHGYQPLPQGPEGTQIDNVVSNEEINTNNEDQPAPVTVPPIEPMERIMIREVWNMPRPHDSIEMDQQRAQEVMSAMANFVLPQASIPEWAQSISEEQWKQTLHDRIEKIKNDR</sequence>
<gene>
    <name evidence="8" type="ORF">EVAR_46100_1</name>
</gene>
<dbReference type="Proteomes" id="UP000299102">
    <property type="component" value="Unassembled WGS sequence"/>
</dbReference>
<keyword evidence="3" id="KW-0217">Developmental protein</keyword>
<name>A0A4C1XDY7_EUMVA</name>
<dbReference type="Pfam" id="PF06910">
    <property type="entry name" value="MEA1"/>
    <property type="match status" value="1"/>
</dbReference>
<dbReference type="OrthoDB" id="5593200at2759"/>
<dbReference type="AlphaFoldDB" id="A0A4C1XDY7"/>
<dbReference type="PANTHER" id="PTHR17005">
    <property type="entry name" value="MALE-ENHANCED ANTIGEN-1"/>
    <property type="match status" value="1"/>
</dbReference>
<reference evidence="8 9" key="1">
    <citation type="journal article" date="2019" name="Commun. Biol.">
        <title>The bagworm genome reveals a unique fibroin gene that provides high tensile strength.</title>
        <authorList>
            <person name="Kono N."/>
            <person name="Nakamura H."/>
            <person name="Ohtoshi R."/>
            <person name="Tomita M."/>
            <person name="Numata K."/>
            <person name="Arakawa K."/>
        </authorList>
    </citation>
    <scope>NUCLEOTIDE SEQUENCE [LARGE SCALE GENOMIC DNA]</scope>
</reference>
<dbReference type="EMBL" id="BGZK01000832">
    <property type="protein sequence ID" value="GBP62131.1"/>
    <property type="molecule type" value="Genomic_DNA"/>
</dbReference>
<proteinExistence type="predicted"/>
<evidence type="ECO:0000256" key="5">
    <source>
        <dbReference type="ARBA" id="ARBA00022782"/>
    </source>
</evidence>
<comment type="caution">
    <text evidence="8">The sequence shown here is derived from an EMBL/GenBank/DDBJ whole genome shotgun (WGS) entry which is preliminary data.</text>
</comment>
<keyword evidence="5" id="KW-0221">Differentiation</keyword>
<evidence type="ECO:0000256" key="1">
    <source>
        <dbReference type="ARBA" id="ARBA00002540"/>
    </source>
</evidence>
<evidence type="ECO:0000256" key="4">
    <source>
        <dbReference type="ARBA" id="ARBA00022553"/>
    </source>
</evidence>
<accession>A0A4C1XDY7</accession>
<evidence type="ECO:0000313" key="8">
    <source>
        <dbReference type="EMBL" id="GBP62131.1"/>
    </source>
</evidence>
<dbReference type="STRING" id="151549.A0A4C1XDY7"/>
<dbReference type="InterPro" id="IPR009685">
    <property type="entry name" value="MEA1"/>
</dbReference>
<feature type="region of interest" description="Disordered" evidence="7">
    <location>
        <begin position="1"/>
        <end position="56"/>
    </location>
</feature>
<keyword evidence="9" id="KW-1185">Reference proteome</keyword>
<evidence type="ECO:0000313" key="9">
    <source>
        <dbReference type="Proteomes" id="UP000299102"/>
    </source>
</evidence>
<protein>
    <recommendedName>
        <fullName evidence="2">Male-enhanced antigen 1</fullName>
    </recommendedName>
</protein>
<organism evidence="8 9">
    <name type="scientific">Eumeta variegata</name>
    <name type="common">Bagworm moth</name>
    <name type="synonym">Eumeta japonica</name>
    <dbReference type="NCBI Taxonomy" id="151549"/>
    <lineage>
        <taxon>Eukaryota</taxon>
        <taxon>Metazoa</taxon>
        <taxon>Ecdysozoa</taxon>
        <taxon>Arthropoda</taxon>
        <taxon>Hexapoda</taxon>
        <taxon>Insecta</taxon>
        <taxon>Pterygota</taxon>
        <taxon>Neoptera</taxon>
        <taxon>Endopterygota</taxon>
        <taxon>Lepidoptera</taxon>
        <taxon>Glossata</taxon>
        <taxon>Ditrysia</taxon>
        <taxon>Tineoidea</taxon>
        <taxon>Psychidae</taxon>
        <taxon>Oiketicinae</taxon>
        <taxon>Eumeta</taxon>
    </lineage>
</organism>
<comment type="function">
    <text evidence="1">May play an important role in spermatogenesis and/or testis development.</text>
</comment>